<name>A0A831QLU5_9FLAO</name>
<dbReference type="PANTHER" id="PTHR39419:SF1">
    <property type="entry name" value="SLL0814 PROTEIN"/>
    <property type="match status" value="1"/>
</dbReference>
<dbReference type="EMBL" id="DRGL01000024">
    <property type="protein sequence ID" value="HEA20578.1"/>
    <property type="molecule type" value="Genomic_DNA"/>
</dbReference>
<reference evidence="2" key="1">
    <citation type="journal article" date="2020" name="mSystems">
        <title>Genome- and Community-Level Interaction Insights into Carbon Utilization and Element Cycling Functions of Hydrothermarchaeota in Hydrothermal Sediment.</title>
        <authorList>
            <person name="Zhou Z."/>
            <person name="Liu Y."/>
            <person name="Xu W."/>
            <person name="Pan J."/>
            <person name="Luo Z.H."/>
            <person name="Li M."/>
        </authorList>
    </citation>
    <scope>NUCLEOTIDE SEQUENCE [LARGE SCALE GENOMIC DNA]</scope>
    <source>
        <strain evidence="2">HyVt-345</strain>
    </source>
</reference>
<dbReference type="PANTHER" id="PTHR39419">
    <property type="entry name" value="SLL0814 PROTEIN"/>
    <property type="match status" value="1"/>
</dbReference>
<dbReference type="Proteomes" id="UP000886191">
    <property type="component" value="Unassembled WGS sequence"/>
</dbReference>
<feature type="transmembrane region" description="Helical" evidence="1">
    <location>
        <begin position="105"/>
        <end position="126"/>
    </location>
</feature>
<evidence type="ECO:0000313" key="2">
    <source>
        <dbReference type="EMBL" id="HEA20578.1"/>
    </source>
</evidence>
<accession>A0A831QLU5</accession>
<proteinExistence type="predicted"/>
<protein>
    <submittedName>
        <fullName evidence="2">Carotenoid biosynthesis protein</fullName>
    </submittedName>
</protein>
<evidence type="ECO:0000256" key="1">
    <source>
        <dbReference type="SAM" id="Phobius"/>
    </source>
</evidence>
<feature type="transmembrane region" description="Helical" evidence="1">
    <location>
        <begin position="63"/>
        <end position="85"/>
    </location>
</feature>
<gene>
    <name evidence="2" type="ORF">ENH87_06635</name>
</gene>
<feature type="transmembrane region" description="Helical" evidence="1">
    <location>
        <begin position="193"/>
        <end position="211"/>
    </location>
</feature>
<dbReference type="AlphaFoldDB" id="A0A831QLU5"/>
<feature type="transmembrane region" description="Helical" evidence="1">
    <location>
        <begin position="169"/>
        <end position="186"/>
    </location>
</feature>
<feature type="transmembrane region" description="Helical" evidence="1">
    <location>
        <begin position="133"/>
        <end position="149"/>
    </location>
</feature>
<sequence>MTNKSSMVQVYIALGIIWLFHISALIGITLGYVDWFIEKTPLNLCICLVLFLWVYPIRSIRHVAAFLLFFIGGMLAEWIGVHYGILFGSYEYGANFGLKIDGVPYLIGAYWALLPFITASVSDYFAKSRIAKIFIAATLMTLLDYFMEFNAHRFDFWEFEGGIASMQNYITWFILALLFQGILHYMKLIGNRLFSLNLYVAQFVFFVYLYFLEI</sequence>
<feature type="transmembrane region" description="Helical" evidence="1">
    <location>
        <begin position="12"/>
        <end position="33"/>
    </location>
</feature>
<dbReference type="InterPro" id="IPR007354">
    <property type="entry name" value="CruF-like"/>
</dbReference>
<keyword evidence="1" id="KW-0812">Transmembrane</keyword>
<comment type="caution">
    <text evidence="2">The sequence shown here is derived from an EMBL/GenBank/DDBJ whole genome shotgun (WGS) entry which is preliminary data.</text>
</comment>
<feature type="transmembrane region" description="Helical" evidence="1">
    <location>
        <begin position="39"/>
        <end position="56"/>
    </location>
</feature>
<keyword evidence="1" id="KW-1133">Transmembrane helix</keyword>
<keyword evidence="1" id="KW-0472">Membrane</keyword>
<organism evidence="2">
    <name type="scientific">Pricia antarctica</name>
    <dbReference type="NCBI Taxonomy" id="641691"/>
    <lineage>
        <taxon>Bacteria</taxon>
        <taxon>Pseudomonadati</taxon>
        <taxon>Bacteroidota</taxon>
        <taxon>Flavobacteriia</taxon>
        <taxon>Flavobacteriales</taxon>
        <taxon>Flavobacteriaceae</taxon>
        <taxon>Pricia</taxon>
    </lineage>
</organism>
<dbReference type="Pfam" id="PF04240">
    <property type="entry name" value="Caroten_synth"/>
    <property type="match status" value="1"/>
</dbReference>